<feature type="domain" description="GIY-YIG" evidence="1">
    <location>
        <begin position="60"/>
        <end position="167"/>
    </location>
</feature>
<name>A0A1J5RZ29_9ZZZZ</name>
<organism evidence="2">
    <name type="scientific">mine drainage metagenome</name>
    <dbReference type="NCBI Taxonomy" id="410659"/>
    <lineage>
        <taxon>unclassified sequences</taxon>
        <taxon>metagenomes</taxon>
        <taxon>ecological metagenomes</taxon>
    </lineage>
</organism>
<dbReference type="EMBL" id="MLJW01000179">
    <property type="protein sequence ID" value="OIQ94771.1"/>
    <property type="molecule type" value="Genomic_DNA"/>
</dbReference>
<dbReference type="InterPro" id="IPR035901">
    <property type="entry name" value="GIY-YIG_endonuc_sf"/>
</dbReference>
<accession>A0A1J5RZ29</accession>
<gene>
    <name evidence="2" type="ORF">GALL_232270</name>
</gene>
<dbReference type="PROSITE" id="PS50164">
    <property type="entry name" value="GIY_YIG"/>
    <property type="match status" value="1"/>
</dbReference>
<dbReference type="AlphaFoldDB" id="A0A1J5RZ29"/>
<dbReference type="InterPro" id="IPR000305">
    <property type="entry name" value="GIY-YIG_endonuc"/>
</dbReference>
<sequence>MLTSECMLTDRCRRLGGRTLNDLSPPPLDRIDCHLTMAWQEVGSVSISDDERLTFPDIGKTPGLYRITIRRATSREVYIGEATNLRRRFHNYRSPGPTQETSKRINGLLMKVLAEGAEVGVAVALEAVIDSGHGPEPADLTSKVTRCLAENAAILAAARTADRIHNLAQKVADGAMP</sequence>
<comment type="caution">
    <text evidence="2">The sequence shown here is derived from an EMBL/GenBank/DDBJ whole genome shotgun (WGS) entry which is preliminary data.</text>
</comment>
<reference evidence="2" key="1">
    <citation type="submission" date="2016-10" db="EMBL/GenBank/DDBJ databases">
        <title>Sequence of Gallionella enrichment culture.</title>
        <authorList>
            <person name="Poehlein A."/>
            <person name="Muehling M."/>
            <person name="Daniel R."/>
        </authorList>
    </citation>
    <scope>NUCLEOTIDE SEQUENCE</scope>
</reference>
<protein>
    <recommendedName>
        <fullName evidence="1">GIY-YIG domain-containing protein</fullName>
    </recommendedName>
</protein>
<evidence type="ECO:0000259" key="1">
    <source>
        <dbReference type="PROSITE" id="PS50164"/>
    </source>
</evidence>
<dbReference type="Gene3D" id="3.40.1440.10">
    <property type="entry name" value="GIY-YIG endonuclease"/>
    <property type="match status" value="1"/>
</dbReference>
<evidence type="ECO:0000313" key="2">
    <source>
        <dbReference type="EMBL" id="OIQ94771.1"/>
    </source>
</evidence>
<proteinExistence type="predicted"/>